<dbReference type="Proteomes" id="UP000653099">
    <property type="component" value="Unassembled WGS sequence"/>
</dbReference>
<accession>A0A830E7J9</accession>
<dbReference type="AlphaFoldDB" id="A0A830E7J9"/>
<reference evidence="1" key="1">
    <citation type="journal article" date="2014" name="Int. J. Syst. Evol. Microbiol.">
        <title>Complete genome sequence of Corynebacterium casei LMG S-19264T (=DSM 44701T), isolated from a smear-ripened cheese.</title>
        <authorList>
            <consortium name="US DOE Joint Genome Institute (JGI-PGF)"/>
            <person name="Walter F."/>
            <person name="Albersmeier A."/>
            <person name="Kalinowski J."/>
            <person name="Ruckert C."/>
        </authorList>
    </citation>
    <scope>NUCLEOTIDE SEQUENCE</scope>
    <source>
        <strain evidence="1">JCM 14359</strain>
    </source>
</reference>
<comment type="caution">
    <text evidence="1">The sequence shown here is derived from an EMBL/GenBank/DDBJ whole genome shotgun (WGS) entry which is preliminary data.</text>
</comment>
<reference evidence="1" key="2">
    <citation type="submission" date="2020-09" db="EMBL/GenBank/DDBJ databases">
        <authorList>
            <person name="Sun Q."/>
            <person name="Ohkuma M."/>
        </authorList>
    </citation>
    <scope>NUCLEOTIDE SEQUENCE</scope>
    <source>
        <strain evidence="1">JCM 14359</strain>
    </source>
</reference>
<dbReference type="EMBL" id="BMOC01000001">
    <property type="protein sequence ID" value="GGI97082.1"/>
    <property type="molecule type" value="Genomic_DNA"/>
</dbReference>
<proteinExistence type="predicted"/>
<evidence type="ECO:0000313" key="1">
    <source>
        <dbReference type="EMBL" id="GGI97082.1"/>
    </source>
</evidence>
<sequence length="89" mass="9570">MIDTGEAQPLSLPFDVMATVDGPGHLQGSDGTTVYMADNVKGAESRELDAGLSILRQKLAGVCPSCGDEIESVDDHYRESRTCREAERV</sequence>
<organism evidence="1 2">
    <name type="scientific">Halobellus salinus</name>
    <dbReference type="NCBI Taxonomy" id="931585"/>
    <lineage>
        <taxon>Archaea</taxon>
        <taxon>Methanobacteriati</taxon>
        <taxon>Methanobacteriota</taxon>
        <taxon>Stenosarchaea group</taxon>
        <taxon>Halobacteria</taxon>
        <taxon>Halobacteriales</taxon>
        <taxon>Haloferacaceae</taxon>
        <taxon>Halobellus</taxon>
    </lineage>
</organism>
<keyword evidence="2" id="KW-1185">Reference proteome</keyword>
<name>A0A830E7J9_9EURY</name>
<evidence type="ECO:0000313" key="2">
    <source>
        <dbReference type="Proteomes" id="UP000653099"/>
    </source>
</evidence>
<gene>
    <name evidence="1" type="ORF">GCM10008995_03800</name>
</gene>
<protein>
    <submittedName>
        <fullName evidence="1">Uncharacterized protein</fullName>
    </submittedName>
</protein>